<evidence type="ECO:0000259" key="7">
    <source>
        <dbReference type="PROSITE" id="PS51198"/>
    </source>
</evidence>
<dbReference type="InterPro" id="IPR000212">
    <property type="entry name" value="DNA_helicase_UvrD/REP"/>
</dbReference>
<dbReference type="eggNOG" id="COG3973">
    <property type="taxonomic scope" value="Bacteria"/>
</dbReference>
<dbReference type="OrthoDB" id="9787585at2"/>
<dbReference type="GO" id="GO:0005829">
    <property type="term" value="C:cytosol"/>
    <property type="evidence" value="ECO:0007669"/>
    <property type="project" value="TreeGrafter"/>
</dbReference>
<keyword evidence="6" id="KW-0175">Coiled coil</keyword>
<evidence type="ECO:0000256" key="3">
    <source>
        <dbReference type="ARBA" id="ARBA00022806"/>
    </source>
</evidence>
<feature type="binding site" evidence="5">
    <location>
        <begin position="235"/>
        <end position="242"/>
    </location>
    <ligand>
        <name>ATP</name>
        <dbReference type="ChEBI" id="CHEBI:30616"/>
    </ligand>
</feature>
<dbReference type="GO" id="GO:0000725">
    <property type="term" value="P:recombinational repair"/>
    <property type="evidence" value="ECO:0007669"/>
    <property type="project" value="TreeGrafter"/>
</dbReference>
<evidence type="ECO:0000256" key="2">
    <source>
        <dbReference type="ARBA" id="ARBA00022801"/>
    </source>
</evidence>
<evidence type="ECO:0000313" key="8">
    <source>
        <dbReference type="EMBL" id="AGA68018.1"/>
    </source>
</evidence>
<evidence type="ECO:0000313" key="9">
    <source>
        <dbReference type="Proteomes" id="UP000010797"/>
    </source>
</evidence>
<dbReference type="InterPro" id="IPR027417">
    <property type="entry name" value="P-loop_NTPase"/>
</dbReference>
<keyword evidence="4 5" id="KW-0067">ATP-binding</keyword>
<dbReference type="Proteomes" id="UP000010797">
    <property type="component" value="Chromosome"/>
</dbReference>
<gene>
    <name evidence="8" type="ordered locus">Desdi_0475</name>
</gene>
<dbReference type="InterPro" id="IPR014016">
    <property type="entry name" value="UvrD-like_ATP-bd"/>
</dbReference>
<dbReference type="Gene3D" id="3.40.50.300">
    <property type="entry name" value="P-loop containing nucleotide triphosphate hydrolases"/>
    <property type="match status" value="3"/>
</dbReference>
<dbReference type="EMBL" id="CP003344">
    <property type="protein sequence ID" value="AGA68018.1"/>
    <property type="molecule type" value="Genomic_DNA"/>
</dbReference>
<keyword evidence="3 5" id="KW-0347">Helicase</keyword>
<dbReference type="Pfam" id="PF00580">
    <property type="entry name" value="UvrD-helicase"/>
    <property type="match status" value="1"/>
</dbReference>
<sequence>MEKSQSEQVFEVKNLEHTIAIAEEQLAVIRRENEESKAAIMAAKKELREDTSHAIANLWSKDSFSDLVNFSQYANQVSDKLSEYDQQARKIQALEKLIDSPYFARIDFKFDGVADFEKFYIGRSSLHEEQSYEMAVYDWRSPISSVFYRFTLGEAFYDSPGGRITGQVNLKRQYEIKRGQLEYYFDADVQIIDEFLRKLLSQNASSQMKTIVETIQKEQDMIIRDMEVDLMMVQGAAGSGKTSVALHRAAYLMYQGLTEKLTHNNIVVISPNRLFERYIANVLPELGENQVNSLLFDDILSNLLQREDIQTKNQFLEYVLTSDRQAEGTIAKEAMKFKGSSQFVEILNRFTADLPMRWLQFTDIYYDGRVLVSWQLLKSQLLQSNPEVLLSLRLRRLEKSILKSVHKERKERMEKLRNIIAQKPEHEFEVEEVARMLSIQESTVLIKSIRKFTELDCFELYRKLFSDKNYFYSLAKGLELPDCIEDILNLTRKNLQKKELQHDDALALTFLQLKTKGNADSKAIKQVVIDETQDYYPIHFEILKELFPKARYTVLGDIHQTIGKQESMDLYARVAQILDKEKSTLVTLAKSFRCTQDILEYSAQFLSPGSTLNSFSRKGDVPEVFTAPNQAAFDQLILNEVNTCQEKNYQSIGIICKAEKDAIAIYERLKDKIPLQLINSDTVVDLIGVLIIPVYLSKGLEFDGVLICDVDAEHYHSDDDRNLLYIACTRALHRLNLFYTGDISPLLSAE</sequence>
<evidence type="ECO:0000256" key="5">
    <source>
        <dbReference type="PROSITE-ProRule" id="PRU00560"/>
    </source>
</evidence>
<dbReference type="STRING" id="871963.Desdi_0475"/>
<dbReference type="InterPro" id="IPR027785">
    <property type="entry name" value="UvrD-like_helicase_C"/>
</dbReference>
<dbReference type="PANTHER" id="PTHR11070">
    <property type="entry name" value="UVRD / RECB / PCRA DNA HELICASE FAMILY MEMBER"/>
    <property type="match status" value="1"/>
</dbReference>
<feature type="coiled-coil region" evidence="6">
    <location>
        <begin position="12"/>
        <end position="46"/>
    </location>
</feature>
<proteinExistence type="predicted"/>
<dbReference type="GO" id="GO:0016787">
    <property type="term" value="F:hydrolase activity"/>
    <property type="evidence" value="ECO:0007669"/>
    <property type="project" value="UniProtKB-UniRule"/>
</dbReference>
<evidence type="ECO:0000256" key="4">
    <source>
        <dbReference type="ARBA" id="ARBA00022840"/>
    </source>
</evidence>
<dbReference type="PANTHER" id="PTHR11070:SF17">
    <property type="entry name" value="DNA HELICASE IV"/>
    <property type="match status" value="1"/>
</dbReference>
<dbReference type="KEGG" id="ddl:Desdi_0475"/>
<accession>L0F527</accession>
<dbReference type="AlphaFoldDB" id="L0F527"/>
<organism evidence="8 9">
    <name type="scientific">Desulfitobacterium dichloroeliminans (strain LMG P-21439 / DCA1)</name>
    <dbReference type="NCBI Taxonomy" id="871963"/>
    <lineage>
        <taxon>Bacteria</taxon>
        <taxon>Bacillati</taxon>
        <taxon>Bacillota</taxon>
        <taxon>Clostridia</taxon>
        <taxon>Eubacteriales</taxon>
        <taxon>Desulfitobacteriaceae</taxon>
        <taxon>Desulfitobacterium</taxon>
    </lineage>
</organism>
<keyword evidence="1 5" id="KW-0547">Nucleotide-binding</keyword>
<reference evidence="9" key="1">
    <citation type="submission" date="2012-02" db="EMBL/GenBank/DDBJ databases">
        <title>Complete sequence of Desulfitobacterium dichloroeliminans LMG P-21439.</title>
        <authorList>
            <person name="Lucas S."/>
            <person name="Han J."/>
            <person name="Lapidus A."/>
            <person name="Cheng J.-F."/>
            <person name="Goodwin L."/>
            <person name="Pitluck S."/>
            <person name="Peters L."/>
            <person name="Ovchinnikova G."/>
            <person name="Teshima H."/>
            <person name="Detter J.C."/>
            <person name="Han C."/>
            <person name="Tapia R."/>
            <person name="Land M."/>
            <person name="Hauser L."/>
            <person name="Kyrpides N."/>
            <person name="Ivanova N."/>
            <person name="Pagani I."/>
            <person name="Kruse T."/>
            <person name="de Vos W.M."/>
            <person name="Boon N."/>
            <person name="Smidt H."/>
            <person name="Woyke T."/>
        </authorList>
    </citation>
    <scope>NUCLEOTIDE SEQUENCE [LARGE SCALE GENOMIC DNA]</scope>
    <source>
        <strain evidence="9">LMG P-21439 / DCA1</strain>
    </source>
</reference>
<dbReference type="SUPFAM" id="SSF52540">
    <property type="entry name" value="P-loop containing nucleoside triphosphate hydrolases"/>
    <property type="match status" value="1"/>
</dbReference>
<keyword evidence="9" id="KW-1185">Reference proteome</keyword>
<name>L0F527_DESDL</name>
<dbReference type="HOGENOM" id="CLU_010312_4_0_9"/>
<dbReference type="GO" id="GO:0043138">
    <property type="term" value="F:3'-5' DNA helicase activity"/>
    <property type="evidence" value="ECO:0007669"/>
    <property type="project" value="TreeGrafter"/>
</dbReference>
<evidence type="ECO:0000256" key="1">
    <source>
        <dbReference type="ARBA" id="ARBA00022741"/>
    </source>
</evidence>
<keyword evidence="2 5" id="KW-0378">Hydrolase</keyword>
<protein>
    <submittedName>
        <fullName evidence="8">DNA/RNA helicase, superfamily I</fullName>
    </submittedName>
</protein>
<dbReference type="PROSITE" id="PS51198">
    <property type="entry name" value="UVRD_HELICASE_ATP_BIND"/>
    <property type="match status" value="1"/>
</dbReference>
<evidence type="ECO:0000256" key="6">
    <source>
        <dbReference type="SAM" id="Coils"/>
    </source>
</evidence>
<dbReference type="RefSeq" id="WP_015261024.1">
    <property type="nucleotide sequence ID" value="NC_019903.1"/>
</dbReference>
<dbReference type="GO" id="GO:0005524">
    <property type="term" value="F:ATP binding"/>
    <property type="evidence" value="ECO:0007669"/>
    <property type="project" value="UniProtKB-UniRule"/>
</dbReference>
<feature type="domain" description="UvrD-like helicase ATP-binding" evidence="7">
    <location>
        <begin position="214"/>
        <end position="595"/>
    </location>
</feature>
<dbReference type="GO" id="GO:0003677">
    <property type="term" value="F:DNA binding"/>
    <property type="evidence" value="ECO:0007669"/>
    <property type="project" value="InterPro"/>
</dbReference>
<dbReference type="Pfam" id="PF13538">
    <property type="entry name" value="UvrD_C_2"/>
    <property type="match status" value="1"/>
</dbReference>